<dbReference type="Proteomes" id="UP000254808">
    <property type="component" value="Chromosome"/>
</dbReference>
<reference evidence="1 2" key="1">
    <citation type="submission" date="2018-03" db="EMBL/GenBank/DDBJ databases">
        <title>Phenotypic and genomic properties of Cyclonatronum proteinivorum gen. nov., sp. nov., a haloalkaliphilic bacteroidete from soda lakes possessing Na+-translocating rhodopsin.</title>
        <authorList>
            <person name="Toshchakov S.V."/>
            <person name="Korzhenkov A."/>
            <person name="Samarov N.I."/>
            <person name="Kublanov I.V."/>
            <person name="Muntyan M.S."/>
            <person name="Sorokin D.Y."/>
        </authorList>
    </citation>
    <scope>NUCLEOTIDE SEQUENCE [LARGE SCALE GENOMIC DNA]</scope>
    <source>
        <strain evidence="1 2">Omega</strain>
    </source>
</reference>
<evidence type="ECO:0000313" key="1">
    <source>
        <dbReference type="EMBL" id="AXJ02339.1"/>
    </source>
</evidence>
<proteinExistence type="predicted"/>
<gene>
    <name evidence="1" type="ORF">CYPRO_3104</name>
</gene>
<evidence type="ECO:0000313" key="2">
    <source>
        <dbReference type="Proteomes" id="UP000254808"/>
    </source>
</evidence>
<name>A0A345UPD7_9BACT</name>
<protein>
    <submittedName>
        <fullName evidence="1">Uncharacterized protein</fullName>
    </submittedName>
</protein>
<dbReference type="AlphaFoldDB" id="A0A345UPD7"/>
<organism evidence="1 2">
    <name type="scientific">Cyclonatronum proteinivorum</name>
    <dbReference type="NCBI Taxonomy" id="1457365"/>
    <lineage>
        <taxon>Bacteria</taxon>
        <taxon>Pseudomonadati</taxon>
        <taxon>Balneolota</taxon>
        <taxon>Balneolia</taxon>
        <taxon>Balneolales</taxon>
        <taxon>Cyclonatronaceae</taxon>
        <taxon>Cyclonatronum</taxon>
    </lineage>
</organism>
<dbReference type="EMBL" id="CP027806">
    <property type="protein sequence ID" value="AXJ02339.1"/>
    <property type="molecule type" value="Genomic_DNA"/>
</dbReference>
<dbReference type="KEGG" id="cprv:CYPRO_3104"/>
<keyword evidence="2" id="KW-1185">Reference proteome</keyword>
<sequence length="179" mass="20588">MSHICRVEVLQRFLTLHMAVFANVQQLDYNYDIQSCFNENKTVQAALYESLTSELRIDALNTMLEIPITEADVANLRPLSQSNATDVELCTYIHSIYPESKWNNIGNRYYIYHYRANDFFFNVYLMIPKSPDDPDFVLTEDRYRIINTQGFDVASGFQSSGILTGLKNYPGMVLPDSSN</sequence>
<dbReference type="RefSeq" id="WP_124245641.1">
    <property type="nucleotide sequence ID" value="NZ_CP027806.1"/>
</dbReference>
<accession>A0A345UPD7</accession>